<gene>
    <name evidence="1" type="ORF">Scep_015001</name>
</gene>
<sequence length="54" mass="6326">MDLTRREKRSLFHPQHPCFHRCRRGSMWRDGEAGRALLPKTTGFPKNSRLGVSF</sequence>
<keyword evidence="2" id="KW-1185">Reference proteome</keyword>
<dbReference type="AlphaFoldDB" id="A0AAP0J353"/>
<name>A0AAP0J353_9MAGN</name>
<accession>A0AAP0J353</accession>
<comment type="caution">
    <text evidence="1">The sequence shown here is derived from an EMBL/GenBank/DDBJ whole genome shotgun (WGS) entry which is preliminary data.</text>
</comment>
<proteinExistence type="predicted"/>
<dbReference type="EMBL" id="JBBNAG010000006">
    <property type="protein sequence ID" value="KAK9126155.1"/>
    <property type="molecule type" value="Genomic_DNA"/>
</dbReference>
<evidence type="ECO:0000313" key="1">
    <source>
        <dbReference type="EMBL" id="KAK9126155.1"/>
    </source>
</evidence>
<evidence type="ECO:0000313" key="2">
    <source>
        <dbReference type="Proteomes" id="UP001419268"/>
    </source>
</evidence>
<organism evidence="1 2">
    <name type="scientific">Stephania cephalantha</name>
    <dbReference type="NCBI Taxonomy" id="152367"/>
    <lineage>
        <taxon>Eukaryota</taxon>
        <taxon>Viridiplantae</taxon>
        <taxon>Streptophyta</taxon>
        <taxon>Embryophyta</taxon>
        <taxon>Tracheophyta</taxon>
        <taxon>Spermatophyta</taxon>
        <taxon>Magnoliopsida</taxon>
        <taxon>Ranunculales</taxon>
        <taxon>Menispermaceae</taxon>
        <taxon>Menispermoideae</taxon>
        <taxon>Cissampelideae</taxon>
        <taxon>Stephania</taxon>
    </lineage>
</organism>
<dbReference type="Proteomes" id="UP001419268">
    <property type="component" value="Unassembled WGS sequence"/>
</dbReference>
<reference evidence="1 2" key="1">
    <citation type="submission" date="2024-01" db="EMBL/GenBank/DDBJ databases">
        <title>Genome assemblies of Stephania.</title>
        <authorList>
            <person name="Yang L."/>
        </authorList>
    </citation>
    <scope>NUCLEOTIDE SEQUENCE [LARGE SCALE GENOMIC DNA]</scope>
    <source>
        <strain evidence="1">JXDWG</strain>
        <tissue evidence="1">Leaf</tissue>
    </source>
</reference>
<protein>
    <submittedName>
        <fullName evidence="1">Uncharacterized protein</fullName>
    </submittedName>
</protein>